<evidence type="ECO:0000313" key="1">
    <source>
        <dbReference type="EMBL" id="QJA96214.1"/>
    </source>
</evidence>
<gene>
    <name evidence="1" type="ORF">MM415B04891_0006</name>
</gene>
<name>A0A6M3LRT3_9ZZZZ</name>
<reference evidence="1" key="1">
    <citation type="submission" date="2020-03" db="EMBL/GenBank/DDBJ databases">
        <title>The deep terrestrial virosphere.</title>
        <authorList>
            <person name="Holmfeldt K."/>
            <person name="Nilsson E."/>
            <person name="Simone D."/>
            <person name="Lopez-Fernandez M."/>
            <person name="Wu X."/>
            <person name="de Brujin I."/>
            <person name="Lundin D."/>
            <person name="Andersson A."/>
            <person name="Bertilsson S."/>
            <person name="Dopson M."/>
        </authorList>
    </citation>
    <scope>NUCLEOTIDE SEQUENCE</scope>
    <source>
        <strain evidence="1">MM415B04891</strain>
    </source>
</reference>
<accession>A0A6M3LRT3</accession>
<organism evidence="1">
    <name type="scientific">viral metagenome</name>
    <dbReference type="NCBI Taxonomy" id="1070528"/>
    <lineage>
        <taxon>unclassified sequences</taxon>
        <taxon>metagenomes</taxon>
        <taxon>organismal metagenomes</taxon>
    </lineage>
</organism>
<proteinExistence type="predicted"/>
<dbReference type="AlphaFoldDB" id="A0A6M3LRT3"/>
<protein>
    <submittedName>
        <fullName evidence="1">Uncharacterized protein</fullName>
    </submittedName>
</protein>
<dbReference type="EMBL" id="MT143380">
    <property type="protein sequence ID" value="QJA96214.1"/>
    <property type="molecule type" value="Genomic_DNA"/>
</dbReference>
<sequence length="102" mass="12164">MFYSVCEKRCFNPSERIRQQVEDDGCHRCSHWIDSFEGREYEKAKNKKRREKIISEGVTPLRVRIRVSILEGKVFAITTRVRKRIGDWTKGLRLRRPILGKD</sequence>